<accession>A0A1Z4LII2</accession>
<evidence type="ECO:0000313" key="5">
    <source>
        <dbReference type="Proteomes" id="UP000218418"/>
    </source>
</evidence>
<dbReference type="EC" id="5.4.99.5" evidence="1 3"/>
<organism evidence="4 5">
    <name type="scientific">Calothrix parasitica NIES-267</name>
    <dbReference type="NCBI Taxonomy" id="1973488"/>
    <lineage>
        <taxon>Bacteria</taxon>
        <taxon>Bacillati</taxon>
        <taxon>Cyanobacteriota</taxon>
        <taxon>Cyanophyceae</taxon>
        <taxon>Nostocales</taxon>
        <taxon>Calotrichaceae</taxon>
        <taxon>Calothrix</taxon>
    </lineage>
</organism>
<dbReference type="OrthoDB" id="9802232at2"/>
<dbReference type="EMBL" id="AP018227">
    <property type="protein sequence ID" value="BAY81031.1"/>
    <property type="molecule type" value="Genomic_DNA"/>
</dbReference>
<protein>
    <recommendedName>
        <fullName evidence="1 3">chorismate mutase</fullName>
        <ecNumber evidence="1 3">5.4.99.5</ecNumber>
    </recommendedName>
</protein>
<dbReference type="Gene3D" id="3.30.1330.40">
    <property type="entry name" value="RutC-like"/>
    <property type="match status" value="1"/>
</dbReference>
<evidence type="ECO:0000256" key="1">
    <source>
        <dbReference type="NCBIfam" id="TIGR01796"/>
    </source>
</evidence>
<gene>
    <name evidence="4" type="ORF">NIES267_04960</name>
</gene>
<evidence type="ECO:0000256" key="2">
    <source>
        <dbReference type="PIRSR" id="PIRSR005965-1"/>
    </source>
</evidence>
<dbReference type="CDD" id="cd02185">
    <property type="entry name" value="AroH"/>
    <property type="match status" value="1"/>
</dbReference>
<feature type="binding site" evidence="2">
    <location>
        <position position="88"/>
    </location>
    <ligand>
        <name>prephenate</name>
        <dbReference type="ChEBI" id="CHEBI:29934"/>
    </ligand>
</feature>
<dbReference type="UniPathway" id="UPA00120">
    <property type="reaction ID" value="UER00203"/>
</dbReference>
<sequence>MQAIRGATTVSENTVEAIQEATMEILDEIEKRNNLHPTDMISVTFSVTSDLDAIFPAAVARHRPDWNNVPMIDVQQMSVPGSLEKCIRILIHAYIKSNSSISHIYLRHAAKLRPDWNLPQPLQASQSK</sequence>
<dbReference type="SUPFAM" id="SSF55298">
    <property type="entry name" value="YjgF-like"/>
    <property type="match status" value="1"/>
</dbReference>
<feature type="binding site" evidence="2">
    <location>
        <position position="105"/>
    </location>
    <ligand>
        <name>prephenate</name>
        <dbReference type="ChEBI" id="CHEBI:29934"/>
    </ligand>
</feature>
<dbReference type="PANTHER" id="PTHR21164">
    <property type="entry name" value="CHORISMATE MUTASE"/>
    <property type="match status" value="1"/>
</dbReference>
<dbReference type="GO" id="GO:0008652">
    <property type="term" value="P:amino acid biosynthetic process"/>
    <property type="evidence" value="ECO:0007669"/>
    <property type="project" value="UniProtKB-UniRule"/>
</dbReference>
<evidence type="ECO:0000313" key="4">
    <source>
        <dbReference type="EMBL" id="BAY81031.1"/>
    </source>
</evidence>
<dbReference type="PIRSF" id="PIRSF005965">
    <property type="entry name" value="Chor_mut_AroH"/>
    <property type="match status" value="1"/>
</dbReference>
<reference evidence="4 5" key="1">
    <citation type="submission" date="2017-06" db="EMBL/GenBank/DDBJ databases">
        <title>Genome sequencing of cyanobaciteial culture collection at National Institute for Environmental Studies (NIES).</title>
        <authorList>
            <person name="Hirose Y."/>
            <person name="Shimura Y."/>
            <person name="Fujisawa T."/>
            <person name="Nakamura Y."/>
            <person name="Kawachi M."/>
        </authorList>
    </citation>
    <scope>NUCLEOTIDE SEQUENCE [LARGE SCALE GENOMIC DNA]</scope>
    <source>
        <strain evidence="4 5">NIES-267</strain>
    </source>
</reference>
<dbReference type="Pfam" id="PF07736">
    <property type="entry name" value="CM_1"/>
    <property type="match status" value="1"/>
</dbReference>
<feature type="binding site" evidence="2">
    <location>
        <position position="5"/>
    </location>
    <ligand>
        <name>prephenate</name>
        <dbReference type="ChEBI" id="CHEBI:29934"/>
    </ligand>
</feature>
<keyword evidence="3" id="KW-0413">Isomerase</keyword>
<dbReference type="PANTHER" id="PTHR21164:SF0">
    <property type="entry name" value="CHORISMATE MUTASE AROH"/>
    <property type="match status" value="1"/>
</dbReference>
<name>A0A1Z4LII2_9CYAN</name>
<dbReference type="Proteomes" id="UP000218418">
    <property type="component" value="Chromosome"/>
</dbReference>
<dbReference type="GO" id="GO:0004106">
    <property type="term" value="F:chorismate mutase activity"/>
    <property type="evidence" value="ECO:0007669"/>
    <property type="project" value="UniProtKB-UniRule"/>
</dbReference>
<dbReference type="InterPro" id="IPR008243">
    <property type="entry name" value="Chorismate_mutase_AroH"/>
</dbReference>
<keyword evidence="2 3" id="KW-0028">Amino-acid biosynthesis</keyword>
<dbReference type="GO" id="GO:0009073">
    <property type="term" value="P:aromatic amino acid family biosynthetic process"/>
    <property type="evidence" value="ECO:0007669"/>
    <property type="project" value="UniProtKB-UniRule"/>
</dbReference>
<comment type="catalytic activity">
    <reaction evidence="3">
        <text>chorismate = prephenate</text>
        <dbReference type="Rhea" id="RHEA:13897"/>
        <dbReference type="ChEBI" id="CHEBI:29748"/>
        <dbReference type="ChEBI" id="CHEBI:29934"/>
        <dbReference type="EC" id="5.4.99.5"/>
    </reaction>
</comment>
<proteinExistence type="predicted"/>
<dbReference type="NCBIfam" id="TIGR01796">
    <property type="entry name" value="CM_mono_aroH"/>
    <property type="match status" value="1"/>
</dbReference>
<keyword evidence="2 3" id="KW-0057">Aromatic amino acid biosynthesis</keyword>
<dbReference type="InterPro" id="IPR035959">
    <property type="entry name" value="RutC-like_sf"/>
</dbReference>
<dbReference type="PROSITE" id="PS51167">
    <property type="entry name" value="CHORISMATE_MUT_1"/>
    <property type="match status" value="1"/>
</dbReference>
<dbReference type="GO" id="GO:0046417">
    <property type="term" value="P:chorismate metabolic process"/>
    <property type="evidence" value="ECO:0007669"/>
    <property type="project" value="TreeGrafter"/>
</dbReference>
<dbReference type="AlphaFoldDB" id="A0A1Z4LII2"/>
<keyword evidence="5" id="KW-1185">Reference proteome</keyword>
<evidence type="ECO:0000256" key="3">
    <source>
        <dbReference type="PROSITE-ProRule" id="PRU00514"/>
    </source>
</evidence>